<feature type="domain" description="Rcc01698-like C-terminal" evidence="3">
    <location>
        <begin position="1043"/>
        <end position="1143"/>
    </location>
</feature>
<evidence type="ECO:0000313" key="4">
    <source>
        <dbReference type="EMBL" id="NHB77962.1"/>
    </source>
</evidence>
<reference evidence="4 5" key="1">
    <citation type="journal article" date="2022" name="Microorganisms">
        <title>Genome Sequence and Characterization of a Xanthorhodopsin-Containing, Aerobic Anoxygenic Phototrophic Rhodobacter Species, Isolated from Mesophilic Conditions at Yellowstone National Park.</title>
        <authorList>
            <person name="Kyndt J.A."/>
            <person name="Robertson S."/>
            <person name="Shoffstall I.B."/>
            <person name="Ramaley R.F."/>
            <person name="Meyer T.E."/>
        </authorList>
    </citation>
    <scope>NUCLEOTIDE SEQUENCE [LARGE SCALE GENOMIC DNA]</scope>
    <source>
        <strain evidence="4 5">M37P</strain>
    </source>
</reference>
<proteinExistence type="predicted"/>
<comment type="caution">
    <text evidence="4">The sequence shown here is derived from an EMBL/GenBank/DDBJ whole genome shotgun (WGS) entry which is preliminary data.</text>
</comment>
<evidence type="ECO:0000259" key="2">
    <source>
        <dbReference type="Pfam" id="PF13550"/>
    </source>
</evidence>
<dbReference type="CDD" id="cd19607">
    <property type="entry name" value="GTA_TIM-barrel-like"/>
    <property type="match status" value="1"/>
</dbReference>
<dbReference type="Proteomes" id="UP001515660">
    <property type="component" value="Unassembled WGS sequence"/>
</dbReference>
<dbReference type="InterPro" id="IPR056490">
    <property type="entry name" value="Rcc01698_C"/>
</dbReference>
<accession>A0ABX0GAI1</accession>
<dbReference type="InterPro" id="IPR017853">
    <property type="entry name" value="GH"/>
</dbReference>
<dbReference type="InterPro" id="IPR025195">
    <property type="entry name" value="GTA_TIM_dom"/>
</dbReference>
<gene>
    <name evidence="4" type="ORF">G8O29_14670</name>
</gene>
<dbReference type="Pfam" id="PF13550">
    <property type="entry name" value="Phage-tail_3"/>
    <property type="match status" value="1"/>
</dbReference>
<feature type="domain" description="Tip attachment protein J" evidence="2">
    <location>
        <begin position="796"/>
        <end position="952"/>
    </location>
</feature>
<dbReference type="RefSeq" id="WP_166403978.1">
    <property type="nucleotide sequence ID" value="NZ_JAANHS010000013.1"/>
</dbReference>
<protein>
    <submittedName>
        <fullName evidence="4">Host specificity protein</fullName>
    </submittedName>
</protein>
<evidence type="ECO:0000259" key="3">
    <source>
        <dbReference type="Pfam" id="PF23666"/>
    </source>
</evidence>
<evidence type="ECO:0000313" key="5">
    <source>
        <dbReference type="Proteomes" id="UP001515660"/>
    </source>
</evidence>
<dbReference type="SUPFAM" id="SSF51445">
    <property type="entry name" value="(Trans)glycosidases"/>
    <property type="match status" value="1"/>
</dbReference>
<evidence type="ECO:0000259" key="1">
    <source>
        <dbReference type="Pfam" id="PF13547"/>
    </source>
</evidence>
<feature type="domain" description="GTA TIM-barrel-like" evidence="1">
    <location>
        <begin position="442"/>
        <end position="735"/>
    </location>
</feature>
<keyword evidence="5" id="KW-1185">Reference proteome</keyword>
<dbReference type="Gene3D" id="3.20.20.80">
    <property type="entry name" value="Glycosidases"/>
    <property type="match status" value="1"/>
</dbReference>
<organism evidence="4 5">
    <name type="scientific">Rhodobacter calidifons</name>
    <dbReference type="NCBI Taxonomy" id="2715277"/>
    <lineage>
        <taxon>Bacteria</taxon>
        <taxon>Pseudomonadati</taxon>
        <taxon>Pseudomonadota</taxon>
        <taxon>Alphaproteobacteria</taxon>
        <taxon>Rhodobacterales</taxon>
        <taxon>Rhodobacter group</taxon>
        <taxon>Rhodobacter</taxon>
    </lineage>
</organism>
<name>A0ABX0GAI1_9RHOB</name>
<sequence length="1297" mass="140065">MATLLLSAAGAAVGAGLGGSVLGLSGAVIGRAIGATIGRAIDQRVLGAGSEPVDVGRIERLRLTGAGEGAPIGRIWGRMRVAGQVIWATEFVETVRRRRTGKGAPKPKVNEYSYSVSLAIGLCEGEILRVGRIWADGNEISAQDLNLRVYTGSETQLPDPLIEAVEGNGRAPAYRGLAYVVIEDLELASYGNRVPQFSFEVVRAAQGPAVGPGETLQGAIRGVALIPGTGEYGLATTPVHYAEGPGRNRSANVHSPSGKTDFATSFEQLQQELPRADAVSLVVSWFGDDLRCGTCTIRPKVEQKQRDGVGMPWRAGGISRSQAMVVPKVEGASIYGGTPSDASVIEAIRAMRDAGKDVMFYPFILMDQISGNTLPDPWTGAATQPALPWRGRVTLSMAPGRPGSPDRTAAAEAEVAAFFGAAQPSHFAVNGTTITYSGPNEWGLRRFILHYAHLCAAAGGVESFCIGSEMRGLTQIRGAGDTFPAVQAFRALAADVRSILGAGVKISYAADWSEYFGHSADGNLYFHLDPLWADPNIDFIGIDNYMPVSDWRDGEDHADAAFGSIYNPLYLRANIAGGEGFDWYYDGEEGAQVQRRLPITDGAYGEPWVFRYKDIRSWWSNAHHERIDGVRSPTPTAWVPQSKPIRFTEYGCAAIDKGSNQPNKFIDAKSSESALPAWSNGRRDDLIQMQYLIATASFWAEAANNPVSPLYSGPMVDMQHAYAWAWDARPFPEFPGQSDIWSDGGNYARGHWLNGRASNQPLASVVREICKSSDVEAINVQSLFGLVRGFQQADVTTGRATLQPLMLAHGFDAFEREGQIVFRNRTARIQDWVTDEDLALSPDVDNAIEKTRLVDFETAGQIRLGYVDAQSSYEVRTVETRFPEDETATVSQTDLPLALTRLEALAAVERWMAEARVARDTLRFALPKSRIGIGAGDVIGYAGRRFRVDRVEQAEGQILEAVRVEPGAFLPSNRFDEVISVRPYSAPVPVLPVFLDLPLLTGEEVPHAPHVAVAAQPWPGSVAVWSSNEDAGYEINRLLPASAIVGVTETPLSAHRPGIWDNGPPLRVKLVGGELSSASAPSVLNGANALAIGDGSAARWEILQFREAQLVAPDTYELSYRLRGQLGTDGVMPEVWPVGSIVVLLDLAVSQIDLAASARGLARFYRIGQASRGYDDPNVVLRVEGFDGIGLRPYPVAHLRHLVQGGDVRCNWKRRTRIDGDSWQSAEVPLGEEAEAYQVRILQGAAVMAEYSVTSPAFDYTAAMRAADGVAGAFELAVAQVSQRFGPGPFRSSSVTL</sequence>
<dbReference type="Pfam" id="PF13547">
    <property type="entry name" value="GTA_TIM"/>
    <property type="match status" value="1"/>
</dbReference>
<dbReference type="EMBL" id="JAANHS010000013">
    <property type="protein sequence ID" value="NHB77962.1"/>
    <property type="molecule type" value="Genomic_DNA"/>
</dbReference>
<dbReference type="Pfam" id="PF23666">
    <property type="entry name" value="Rcc01698_C"/>
    <property type="match status" value="1"/>
</dbReference>
<dbReference type="InterPro" id="IPR032876">
    <property type="entry name" value="J_dom"/>
</dbReference>